<dbReference type="Proteomes" id="UP000007129">
    <property type="component" value="Unassembled WGS sequence"/>
</dbReference>
<dbReference type="EMBL" id="AHHD01000382">
    <property type="protein sequence ID" value="EKG13843.1"/>
    <property type="molecule type" value="Genomic_DNA"/>
</dbReference>
<protein>
    <submittedName>
        <fullName evidence="1">Uncharacterized protein</fullName>
    </submittedName>
</protein>
<name>K2RGX1_MACPH</name>
<dbReference type="AlphaFoldDB" id="K2RGX1"/>
<comment type="caution">
    <text evidence="1">The sequence shown here is derived from an EMBL/GenBank/DDBJ whole genome shotgun (WGS) entry which is preliminary data.</text>
</comment>
<organism evidence="1 2">
    <name type="scientific">Macrophomina phaseolina (strain MS6)</name>
    <name type="common">Charcoal rot fungus</name>
    <dbReference type="NCBI Taxonomy" id="1126212"/>
    <lineage>
        <taxon>Eukaryota</taxon>
        <taxon>Fungi</taxon>
        <taxon>Dikarya</taxon>
        <taxon>Ascomycota</taxon>
        <taxon>Pezizomycotina</taxon>
        <taxon>Dothideomycetes</taxon>
        <taxon>Dothideomycetes incertae sedis</taxon>
        <taxon>Botryosphaeriales</taxon>
        <taxon>Botryosphaeriaceae</taxon>
        <taxon>Macrophomina</taxon>
    </lineage>
</organism>
<gene>
    <name evidence="1" type="ORF">MPH_08975</name>
</gene>
<dbReference type="InParanoid" id="K2RGX1"/>
<dbReference type="HOGENOM" id="CLU_1740889_0_0_1"/>
<dbReference type="VEuPathDB" id="FungiDB:MPH_08975"/>
<proteinExistence type="predicted"/>
<evidence type="ECO:0000313" key="2">
    <source>
        <dbReference type="Proteomes" id="UP000007129"/>
    </source>
</evidence>
<accession>K2RGX1</accession>
<evidence type="ECO:0000313" key="1">
    <source>
        <dbReference type="EMBL" id="EKG13843.1"/>
    </source>
</evidence>
<reference evidence="1 2" key="1">
    <citation type="journal article" date="2012" name="BMC Genomics">
        <title>Tools to kill: Genome of one of the most destructive plant pathogenic fungi Macrophomina phaseolina.</title>
        <authorList>
            <person name="Islam M.S."/>
            <person name="Haque M.S."/>
            <person name="Islam M.M."/>
            <person name="Emdad E.M."/>
            <person name="Halim A."/>
            <person name="Hossen Q.M.M."/>
            <person name="Hossain M.Z."/>
            <person name="Ahmed B."/>
            <person name="Rahim S."/>
            <person name="Rahman M.S."/>
            <person name="Alam M.M."/>
            <person name="Hou S."/>
            <person name="Wan X."/>
            <person name="Saito J.A."/>
            <person name="Alam M."/>
        </authorList>
    </citation>
    <scope>NUCLEOTIDE SEQUENCE [LARGE SCALE GENOMIC DNA]</scope>
    <source>
        <strain evidence="1 2">MS6</strain>
    </source>
</reference>
<sequence length="150" mass="16829">MLLQVSVALLIRRRPGGCHVCFIVDLPLERSRSLGLSLQGEPCLRMSALLFLQGRNKSGISFAVGPEVLYFNGCLKVQAIWYGLERFSLGLDPKIGAEWAPQFIHVGSREIAAWGDSVDVWVGWKSCLSRGHFAGTRRWMEVPHKYVRSD</sequence>